<dbReference type="RefSeq" id="WP_257316669.1">
    <property type="nucleotide sequence ID" value="NZ_JANFDG010000021.1"/>
</dbReference>
<dbReference type="Proteomes" id="UP001595377">
    <property type="component" value="Unassembled WGS sequence"/>
</dbReference>
<sequence>MTRVVKTEGPASAATDPDHGSVNPERGKNMNNATNIISSVERSSLRDLIVEAESITAQMQTSADDIEVDGLSSDLLALNDRIIRVPVASLDDVQRKASYLLASADPLDAGIIEPLLRSLVAVVPA</sequence>
<dbReference type="EMBL" id="JBHRSP010000053">
    <property type="protein sequence ID" value="MFC3076354.1"/>
    <property type="molecule type" value="Genomic_DNA"/>
</dbReference>
<proteinExistence type="predicted"/>
<organism evidence="2 3">
    <name type="scientific">Shinella pollutisoli</name>
    <dbReference type="NCBI Taxonomy" id="2250594"/>
    <lineage>
        <taxon>Bacteria</taxon>
        <taxon>Pseudomonadati</taxon>
        <taxon>Pseudomonadota</taxon>
        <taxon>Alphaproteobacteria</taxon>
        <taxon>Hyphomicrobiales</taxon>
        <taxon>Rhizobiaceae</taxon>
        <taxon>Shinella</taxon>
    </lineage>
</organism>
<gene>
    <name evidence="2" type="ORF">ACFOHH_24795</name>
</gene>
<name>A0ABV7DPH4_9HYPH</name>
<accession>A0ABV7DPH4</accession>
<feature type="region of interest" description="Disordered" evidence="1">
    <location>
        <begin position="1"/>
        <end position="33"/>
    </location>
</feature>
<evidence type="ECO:0000256" key="1">
    <source>
        <dbReference type="SAM" id="MobiDB-lite"/>
    </source>
</evidence>
<keyword evidence="3" id="KW-1185">Reference proteome</keyword>
<protein>
    <submittedName>
        <fullName evidence="2">Uncharacterized protein</fullName>
    </submittedName>
</protein>
<comment type="caution">
    <text evidence="2">The sequence shown here is derived from an EMBL/GenBank/DDBJ whole genome shotgun (WGS) entry which is preliminary data.</text>
</comment>
<reference evidence="3" key="1">
    <citation type="journal article" date="2019" name="Int. J. Syst. Evol. Microbiol.">
        <title>The Global Catalogue of Microorganisms (GCM) 10K type strain sequencing project: providing services to taxonomists for standard genome sequencing and annotation.</title>
        <authorList>
            <consortium name="The Broad Institute Genomics Platform"/>
            <consortium name="The Broad Institute Genome Sequencing Center for Infectious Disease"/>
            <person name="Wu L."/>
            <person name="Ma J."/>
        </authorList>
    </citation>
    <scope>NUCLEOTIDE SEQUENCE [LARGE SCALE GENOMIC DNA]</scope>
    <source>
        <strain evidence="3">KCTC 52677</strain>
    </source>
</reference>
<evidence type="ECO:0000313" key="2">
    <source>
        <dbReference type="EMBL" id="MFC3076354.1"/>
    </source>
</evidence>
<evidence type="ECO:0000313" key="3">
    <source>
        <dbReference type="Proteomes" id="UP001595377"/>
    </source>
</evidence>